<dbReference type="EMBL" id="BGPR01000515">
    <property type="protein sequence ID" value="GBM24305.1"/>
    <property type="molecule type" value="Genomic_DNA"/>
</dbReference>
<feature type="transmembrane region" description="Helical" evidence="1">
    <location>
        <begin position="344"/>
        <end position="366"/>
    </location>
</feature>
<organism evidence="2 3">
    <name type="scientific">Araneus ventricosus</name>
    <name type="common">Orbweaver spider</name>
    <name type="synonym">Epeira ventricosa</name>
    <dbReference type="NCBI Taxonomy" id="182803"/>
    <lineage>
        <taxon>Eukaryota</taxon>
        <taxon>Metazoa</taxon>
        <taxon>Ecdysozoa</taxon>
        <taxon>Arthropoda</taxon>
        <taxon>Chelicerata</taxon>
        <taxon>Arachnida</taxon>
        <taxon>Araneae</taxon>
        <taxon>Araneomorphae</taxon>
        <taxon>Entelegynae</taxon>
        <taxon>Araneoidea</taxon>
        <taxon>Araneidae</taxon>
        <taxon>Araneus</taxon>
    </lineage>
</organism>
<evidence type="ECO:0000313" key="2">
    <source>
        <dbReference type="EMBL" id="GBM24305.1"/>
    </source>
</evidence>
<sequence>MINGEYGRESRTCWMPRVKQWVPDCTEKVRQHYITPPASPCLEPFGSFPVWMDGVCGPGQVTFTVGLANTSCSCFITTEANNMEVKWLVFLTFAGLGITFVAGNTCNTDVVSACYSKLVHYEGLGFPLYGEDEQALDETCRSIDESFDCLDVYLRACNEKEECDDKCKEIIRDIGMFILNTGLRDLHSELCDPLSPMRLTYLDNYVCLEDNADHYAKCHNDSQLSQEYMSSVTEHAEALYARCCFFNWYEACFTNITRDTCNDNATFFVNMSLHKLMGHIVQHLCKDNEVFCSKPPLPPDDEKPVSTNCLDEDCNSDSTGSPEQIDDNTVDKICVDKKCSSSCVFMLSVSNLFISLCFGALFKYLILIK</sequence>
<protein>
    <submittedName>
        <fullName evidence="2">Uncharacterized protein</fullName>
    </submittedName>
</protein>
<evidence type="ECO:0000313" key="3">
    <source>
        <dbReference type="Proteomes" id="UP000499080"/>
    </source>
</evidence>
<dbReference type="PANTHER" id="PTHR33964">
    <property type="entry name" value="RE45066P-RELATED"/>
    <property type="match status" value="1"/>
</dbReference>
<dbReference type="OrthoDB" id="6415376at2759"/>
<keyword evidence="1" id="KW-0472">Membrane</keyword>
<evidence type="ECO:0000256" key="1">
    <source>
        <dbReference type="SAM" id="Phobius"/>
    </source>
</evidence>
<keyword evidence="3" id="KW-1185">Reference proteome</keyword>
<dbReference type="AlphaFoldDB" id="A0A4Y2E973"/>
<name>A0A4Y2E973_ARAVE</name>
<gene>
    <name evidence="2" type="ORF">AVEN_158865_1</name>
</gene>
<keyword evidence="1" id="KW-1133">Transmembrane helix</keyword>
<comment type="caution">
    <text evidence="2">The sequence shown here is derived from an EMBL/GenBank/DDBJ whole genome shotgun (WGS) entry which is preliminary data.</text>
</comment>
<keyword evidence="1" id="KW-0812">Transmembrane</keyword>
<dbReference type="PANTHER" id="PTHR33964:SF1">
    <property type="entry name" value="RE45066P"/>
    <property type="match status" value="1"/>
</dbReference>
<proteinExistence type="predicted"/>
<reference evidence="2 3" key="1">
    <citation type="journal article" date="2019" name="Sci. Rep.">
        <title>Orb-weaving spider Araneus ventricosus genome elucidates the spidroin gene catalogue.</title>
        <authorList>
            <person name="Kono N."/>
            <person name="Nakamura H."/>
            <person name="Ohtoshi R."/>
            <person name="Moran D.A.P."/>
            <person name="Shinohara A."/>
            <person name="Yoshida Y."/>
            <person name="Fujiwara M."/>
            <person name="Mori M."/>
            <person name="Tomita M."/>
            <person name="Arakawa K."/>
        </authorList>
    </citation>
    <scope>NUCLEOTIDE SEQUENCE [LARGE SCALE GENOMIC DNA]</scope>
</reference>
<dbReference type="Proteomes" id="UP000499080">
    <property type="component" value="Unassembled WGS sequence"/>
</dbReference>
<accession>A0A4Y2E973</accession>